<evidence type="ECO:0000256" key="2">
    <source>
        <dbReference type="ARBA" id="ARBA00022679"/>
    </source>
</evidence>
<evidence type="ECO:0000256" key="4">
    <source>
        <dbReference type="SAM" id="Coils"/>
    </source>
</evidence>
<dbReference type="GO" id="GO:0032259">
    <property type="term" value="P:methylation"/>
    <property type="evidence" value="ECO:0007669"/>
    <property type="project" value="UniProtKB-KW"/>
</dbReference>
<accession>A0A917Y1M8</accession>
<dbReference type="Proteomes" id="UP000624041">
    <property type="component" value="Unassembled WGS sequence"/>
</dbReference>
<sequence length="302" mass="35426">MKKNTDRVSEAYYDELGSEFGKKVRDRIHWILASSKGETILDVGCSQGLVSILLAREGKKVVGIDMLEDAIEYAKEQLEQEEEPTRRHLELIHDNFVSHSFSTTFDCIVMGEILEHLSDPDRFITKAISLLNPGGKLIITVPFGINDYFDHKHTYYMKDLFAFQTNELHLSEVKFLNGWVGALYQKDATSTNKPIDETMLTELEAALVQHERKYVKQLLELKEERDELKDSAEDKYLQEKMEKVRAQQELYLQYQAEEELLKKIDQLEEQYKSLRMKYNNLKSSKLGKLTTKYWKWRRKRSN</sequence>
<dbReference type="Pfam" id="PF13489">
    <property type="entry name" value="Methyltransf_23"/>
    <property type="match status" value="1"/>
</dbReference>
<name>A0A917Y1M8_9BACI</name>
<reference evidence="5" key="2">
    <citation type="submission" date="2020-09" db="EMBL/GenBank/DDBJ databases">
        <authorList>
            <person name="Sun Q."/>
            <person name="Ohkuma M."/>
        </authorList>
    </citation>
    <scope>NUCLEOTIDE SEQUENCE</scope>
    <source>
        <strain evidence="5">JCM 17251</strain>
    </source>
</reference>
<organism evidence="5 6">
    <name type="scientific">Oceanobacillus indicireducens</name>
    <dbReference type="NCBI Taxonomy" id="1004261"/>
    <lineage>
        <taxon>Bacteria</taxon>
        <taxon>Bacillati</taxon>
        <taxon>Bacillota</taxon>
        <taxon>Bacilli</taxon>
        <taxon>Bacillales</taxon>
        <taxon>Bacillaceae</taxon>
        <taxon>Oceanobacillus</taxon>
    </lineage>
</organism>
<dbReference type="RefSeq" id="WP_188857990.1">
    <property type="nucleotide sequence ID" value="NZ_BMOS01000019.1"/>
</dbReference>
<dbReference type="SUPFAM" id="SSF53335">
    <property type="entry name" value="S-adenosyl-L-methionine-dependent methyltransferases"/>
    <property type="match status" value="1"/>
</dbReference>
<evidence type="ECO:0008006" key="7">
    <source>
        <dbReference type="Google" id="ProtNLM"/>
    </source>
</evidence>
<evidence type="ECO:0000256" key="1">
    <source>
        <dbReference type="ARBA" id="ARBA00022603"/>
    </source>
</evidence>
<keyword evidence="2" id="KW-0808">Transferase</keyword>
<dbReference type="Gene3D" id="3.40.50.150">
    <property type="entry name" value="Vaccinia Virus protein VP39"/>
    <property type="match status" value="1"/>
</dbReference>
<dbReference type="AlphaFoldDB" id="A0A917Y1M8"/>
<keyword evidence="3" id="KW-0949">S-adenosyl-L-methionine</keyword>
<proteinExistence type="predicted"/>
<evidence type="ECO:0000256" key="3">
    <source>
        <dbReference type="ARBA" id="ARBA00022691"/>
    </source>
</evidence>
<keyword evidence="6" id="KW-1185">Reference proteome</keyword>
<dbReference type="CDD" id="cd02440">
    <property type="entry name" value="AdoMet_MTases"/>
    <property type="match status" value="1"/>
</dbReference>
<evidence type="ECO:0000313" key="6">
    <source>
        <dbReference type="Proteomes" id="UP000624041"/>
    </source>
</evidence>
<evidence type="ECO:0000313" key="5">
    <source>
        <dbReference type="EMBL" id="GGN61167.1"/>
    </source>
</evidence>
<dbReference type="PANTHER" id="PTHR43464">
    <property type="entry name" value="METHYLTRANSFERASE"/>
    <property type="match status" value="1"/>
</dbReference>
<dbReference type="InterPro" id="IPR029063">
    <property type="entry name" value="SAM-dependent_MTases_sf"/>
</dbReference>
<comment type="caution">
    <text evidence="5">The sequence shown here is derived from an EMBL/GenBank/DDBJ whole genome shotgun (WGS) entry which is preliminary data.</text>
</comment>
<feature type="coiled-coil region" evidence="4">
    <location>
        <begin position="200"/>
        <end position="284"/>
    </location>
</feature>
<dbReference type="EMBL" id="BMOS01000019">
    <property type="protein sequence ID" value="GGN61167.1"/>
    <property type="molecule type" value="Genomic_DNA"/>
</dbReference>
<dbReference type="GO" id="GO:0008168">
    <property type="term" value="F:methyltransferase activity"/>
    <property type="evidence" value="ECO:0007669"/>
    <property type="project" value="UniProtKB-KW"/>
</dbReference>
<protein>
    <recommendedName>
        <fullName evidence="7">Methyltransferase domain-containing protein</fullName>
    </recommendedName>
</protein>
<keyword evidence="1" id="KW-0489">Methyltransferase</keyword>
<gene>
    <name evidence="5" type="ORF">GCM10007971_25940</name>
</gene>
<reference evidence="5" key="1">
    <citation type="journal article" date="2014" name="Int. J. Syst. Evol. Microbiol.">
        <title>Complete genome sequence of Corynebacterium casei LMG S-19264T (=DSM 44701T), isolated from a smear-ripened cheese.</title>
        <authorList>
            <consortium name="US DOE Joint Genome Institute (JGI-PGF)"/>
            <person name="Walter F."/>
            <person name="Albersmeier A."/>
            <person name="Kalinowski J."/>
            <person name="Ruckert C."/>
        </authorList>
    </citation>
    <scope>NUCLEOTIDE SEQUENCE</scope>
    <source>
        <strain evidence="5">JCM 17251</strain>
    </source>
</reference>
<keyword evidence="4" id="KW-0175">Coiled coil</keyword>
<dbReference type="PANTHER" id="PTHR43464:SF19">
    <property type="entry name" value="UBIQUINONE BIOSYNTHESIS O-METHYLTRANSFERASE, MITOCHONDRIAL"/>
    <property type="match status" value="1"/>
</dbReference>